<reference evidence="9" key="1">
    <citation type="submission" date="2023-05" db="EMBL/GenBank/DDBJ databases">
        <title>Nepenthes gracilis genome sequencing.</title>
        <authorList>
            <person name="Fukushima K."/>
        </authorList>
    </citation>
    <scope>NUCLEOTIDE SEQUENCE</scope>
    <source>
        <strain evidence="9">SING2019-196</strain>
    </source>
</reference>
<dbReference type="SMART" id="SM00667">
    <property type="entry name" value="LisH"/>
    <property type="match status" value="1"/>
</dbReference>
<accession>A0AAD3XJM4</accession>
<dbReference type="PROSITE" id="PS50294">
    <property type="entry name" value="WD_REPEATS_REGION"/>
    <property type="match status" value="3"/>
</dbReference>
<sequence>MSQTNWEADKMLDVYIHDYLIKRDLKATAQTFQAEGKVSSDPVAIDAPGGFLFEWWSVFWDIFVARTNERHSEVAASYIETQLLKAREQQQQQLQPLPPQPQQSSHRQQQQHQQMQQLLMQRHAQQQHQQQLQQQPSPQQQQHQQQQSQQQQQPSQQQQQQRRDGTHLLNGTANGLPGNDLRQNPGTANALATKMYEERLKSPLQRDSLDDTSMKQRFGENVGQLLDANHASILKSAAAGQPSGQLLHGAAGAMSPQIQARNQQLPGSTSEIKAEMNPMLTPRAAGPEGSLMGIPGANQSGNNLTLKGWPLTGLDQLRSGLLQQQKSFMQASQPFHQLHLTPQHQQQLMLAQQNLASASAGDAENRRLRMLLNSRNMGLGKDGLANSIGDIIPNVVSPLQAGCPVLPRGDQDVLIKLKMAQLQQQLNTHHHQQQQQQIQQNALSGQHSQVSNHSLHQPDKIGGANSMTMDGSMSNSFRGNDQALKNQNGRKRKQPVSSSGPANSSGTANTAGQSPSSAPSTPSTHTPGDVISMPSLPHCNSSKPLIMFGADGTGTLTSTSNQLADIEHFVDDGSLDDNVESFLSHDDADPRDPVGRSMDSSKGFSFTEINSIRASSGKVVCCHFSSDGKLLASGGHDKKVVLWYTDTLKPKTTLEEHASLITDVRFSPSGSRLVTSSFDKSVRVWDADNPSFCLRSFMGHSASVMSLDCHPIKDDFICSCDGDGEIRYWSITNGSCTRVFKGGTTQMRFQPRHGRYLAAAAENVISILDVETQACQHRLQGHTKPIHSVCWDPLGEFLASVSEDSVRVWTLSSGSEGECVHELSSNGNKFYSCAFHPTYSSLLVIGCYQSLELWNMTENKTMVLPAHEGLVAALAASTATGLVASASHDKIVKLWK</sequence>
<organism evidence="9 10">
    <name type="scientific">Nepenthes gracilis</name>
    <name type="common">Slender pitcher plant</name>
    <dbReference type="NCBI Taxonomy" id="150966"/>
    <lineage>
        <taxon>Eukaryota</taxon>
        <taxon>Viridiplantae</taxon>
        <taxon>Streptophyta</taxon>
        <taxon>Embryophyta</taxon>
        <taxon>Tracheophyta</taxon>
        <taxon>Spermatophyta</taxon>
        <taxon>Magnoliopsida</taxon>
        <taxon>eudicotyledons</taxon>
        <taxon>Gunneridae</taxon>
        <taxon>Pentapetalae</taxon>
        <taxon>Caryophyllales</taxon>
        <taxon>Nepenthaceae</taxon>
        <taxon>Nepenthes</taxon>
    </lineage>
</organism>
<keyword evidence="5" id="KW-0804">Transcription</keyword>
<evidence type="ECO:0000313" key="10">
    <source>
        <dbReference type="Proteomes" id="UP001279734"/>
    </source>
</evidence>
<protein>
    <recommendedName>
        <fullName evidence="11">Transcriptional corepressor LEUNIG</fullName>
    </recommendedName>
</protein>
<dbReference type="Pfam" id="PF08513">
    <property type="entry name" value="LisH"/>
    <property type="match status" value="1"/>
</dbReference>
<keyword evidence="4" id="KW-0805">Transcription regulation</keyword>
<dbReference type="SMART" id="SM00320">
    <property type="entry name" value="WD40"/>
    <property type="match status" value="7"/>
</dbReference>
<keyword evidence="10" id="KW-1185">Reference proteome</keyword>
<dbReference type="Gene3D" id="2.130.10.10">
    <property type="entry name" value="YVTN repeat-like/Quinoprotein amine dehydrogenase"/>
    <property type="match status" value="2"/>
</dbReference>
<evidence type="ECO:0000256" key="1">
    <source>
        <dbReference type="ARBA" id="ARBA00004123"/>
    </source>
</evidence>
<evidence type="ECO:0000256" key="7">
    <source>
        <dbReference type="PROSITE-ProRule" id="PRU00221"/>
    </source>
</evidence>
<feature type="compositionally biased region" description="Polar residues" evidence="8">
    <location>
        <begin position="442"/>
        <end position="455"/>
    </location>
</feature>
<dbReference type="FunFam" id="2.130.10.10:FF:000353">
    <property type="entry name" value="Transcriptional corepressor LEUNIG"/>
    <property type="match status" value="1"/>
</dbReference>
<dbReference type="PANTHER" id="PTHR45093">
    <property type="entry name" value="TRANSCRIPTION ACTIVATOR MSS11"/>
    <property type="match status" value="1"/>
</dbReference>
<evidence type="ECO:0008006" key="11">
    <source>
        <dbReference type="Google" id="ProtNLM"/>
    </source>
</evidence>
<evidence type="ECO:0000256" key="6">
    <source>
        <dbReference type="ARBA" id="ARBA00023242"/>
    </source>
</evidence>
<dbReference type="PROSITE" id="PS50082">
    <property type="entry name" value="WD_REPEATS_2"/>
    <property type="match status" value="5"/>
</dbReference>
<feature type="compositionally biased region" description="Low complexity" evidence="8">
    <location>
        <begin position="514"/>
        <end position="527"/>
    </location>
</feature>
<keyword evidence="2 7" id="KW-0853">WD repeat</keyword>
<dbReference type="Pfam" id="PF00400">
    <property type="entry name" value="WD40"/>
    <property type="match status" value="5"/>
</dbReference>
<dbReference type="PANTHER" id="PTHR45093:SF2">
    <property type="entry name" value="LISH DOMAIN-CONTAINING PROTEIN"/>
    <property type="match status" value="1"/>
</dbReference>
<proteinExistence type="predicted"/>
<dbReference type="PROSITE" id="PS00678">
    <property type="entry name" value="WD_REPEATS_1"/>
    <property type="match status" value="1"/>
</dbReference>
<feature type="region of interest" description="Disordered" evidence="8">
    <location>
        <begin position="89"/>
        <end position="186"/>
    </location>
</feature>
<dbReference type="SUPFAM" id="SSF50978">
    <property type="entry name" value="WD40 repeat-like"/>
    <property type="match status" value="1"/>
</dbReference>
<feature type="compositionally biased region" description="Low complexity" evidence="8">
    <location>
        <begin position="102"/>
        <end position="160"/>
    </location>
</feature>
<evidence type="ECO:0000256" key="3">
    <source>
        <dbReference type="ARBA" id="ARBA00022737"/>
    </source>
</evidence>
<dbReference type="InterPro" id="IPR019775">
    <property type="entry name" value="WD40_repeat_CS"/>
</dbReference>
<evidence type="ECO:0000256" key="4">
    <source>
        <dbReference type="ARBA" id="ARBA00023015"/>
    </source>
</evidence>
<gene>
    <name evidence="9" type="ORF">Nepgr_008843</name>
</gene>
<dbReference type="EMBL" id="BSYO01000007">
    <property type="protein sequence ID" value="GMH07003.1"/>
    <property type="molecule type" value="Genomic_DNA"/>
</dbReference>
<dbReference type="CDD" id="cd00200">
    <property type="entry name" value="WD40"/>
    <property type="match status" value="1"/>
</dbReference>
<keyword evidence="3" id="KW-0677">Repeat</keyword>
<dbReference type="InterPro" id="IPR036322">
    <property type="entry name" value="WD40_repeat_dom_sf"/>
</dbReference>
<comment type="caution">
    <text evidence="9">The sequence shown here is derived from an EMBL/GenBank/DDBJ whole genome shotgun (WGS) entry which is preliminary data.</text>
</comment>
<dbReference type="InterPro" id="IPR006594">
    <property type="entry name" value="LisH"/>
</dbReference>
<dbReference type="InterPro" id="IPR001680">
    <property type="entry name" value="WD40_rpt"/>
</dbReference>
<feature type="compositionally biased region" description="Polar residues" evidence="8">
    <location>
        <begin position="465"/>
        <end position="487"/>
    </location>
</feature>
<dbReference type="InterPro" id="IPR015943">
    <property type="entry name" value="WD40/YVTN_repeat-like_dom_sf"/>
</dbReference>
<feature type="repeat" description="WD" evidence="7">
    <location>
        <begin position="779"/>
        <end position="819"/>
    </location>
</feature>
<evidence type="ECO:0000313" key="9">
    <source>
        <dbReference type="EMBL" id="GMH07003.1"/>
    </source>
</evidence>
<keyword evidence="6" id="KW-0539">Nucleus</keyword>
<evidence type="ECO:0000256" key="8">
    <source>
        <dbReference type="SAM" id="MobiDB-lite"/>
    </source>
</evidence>
<evidence type="ECO:0000256" key="5">
    <source>
        <dbReference type="ARBA" id="ARBA00023163"/>
    </source>
</evidence>
<dbReference type="Proteomes" id="UP001279734">
    <property type="component" value="Unassembled WGS sequence"/>
</dbReference>
<evidence type="ECO:0000256" key="2">
    <source>
        <dbReference type="ARBA" id="ARBA00022574"/>
    </source>
</evidence>
<name>A0AAD3XJM4_NEPGR</name>
<dbReference type="PROSITE" id="PS50896">
    <property type="entry name" value="LISH"/>
    <property type="match status" value="1"/>
</dbReference>
<feature type="region of interest" description="Disordered" evidence="8">
    <location>
        <begin position="426"/>
        <end position="537"/>
    </location>
</feature>
<feature type="compositionally biased region" description="Low complexity" evidence="8">
    <location>
        <begin position="426"/>
        <end position="441"/>
    </location>
</feature>
<feature type="compositionally biased region" description="Polar residues" evidence="8">
    <location>
        <begin position="495"/>
        <end position="513"/>
    </location>
</feature>
<feature type="repeat" description="WD" evidence="7">
    <location>
        <begin position="864"/>
        <end position="896"/>
    </location>
</feature>
<comment type="subcellular location">
    <subcellularLocation>
        <location evidence="1">Nucleus</location>
    </subcellularLocation>
</comment>
<feature type="repeat" description="WD" evidence="7">
    <location>
        <begin position="612"/>
        <end position="653"/>
    </location>
</feature>
<dbReference type="GO" id="GO:0005634">
    <property type="term" value="C:nucleus"/>
    <property type="evidence" value="ECO:0007669"/>
    <property type="project" value="UniProtKB-SubCell"/>
</dbReference>
<feature type="repeat" description="WD" evidence="7">
    <location>
        <begin position="654"/>
        <end position="689"/>
    </location>
</feature>
<dbReference type="AlphaFoldDB" id="A0AAD3XJM4"/>
<feature type="repeat" description="WD" evidence="7">
    <location>
        <begin position="697"/>
        <end position="739"/>
    </location>
</feature>